<organism evidence="4 5">
    <name type="scientific">Globodera rostochiensis</name>
    <name type="common">Golden nematode worm</name>
    <name type="synonym">Heterodera rostochiensis</name>
    <dbReference type="NCBI Taxonomy" id="31243"/>
    <lineage>
        <taxon>Eukaryota</taxon>
        <taxon>Metazoa</taxon>
        <taxon>Ecdysozoa</taxon>
        <taxon>Nematoda</taxon>
        <taxon>Chromadorea</taxon>
        <taxon>Rhabditida</taxon>
        <taxon>Tylenchina</taxon>
        <taxon>Tylenchomorpha</taxon>
        <taxon>Tylenchoidea</taxon>
        <taxon>Heteroderidae</taxon>
        <taxon>Heteroderinae</taxon>
        <taxon>Globodera</taxon>
    </lineage>
</organism>
<dbReference type="WBParaSite" id="Gr19_v10_g11881.t1">
    <property type="protein sequence ID" value="Gr19_v10_g11881.t1"/>
    <property type="gene ID" value="Gr19_v10_g11881"/>
</dbReference>
<accession>A0A914GWN3</accession>
<comment type="similarity">
    <text evidence="1">Belongs to the FAM91 family.</text>
</comment>
<name>A0A914GWN3_GLORO</name>
<feature type="domain" description="FAM91 N-terminal" evidence="2">
    <location>
        <begin position="146"/>
        <end position="330"/>
    </location>
</feature>
<keyword evidence="4" id="KW-1185">Reference proteome</keyword>
<evidence type="ECO:0000256" key="1">
    <source>
        <dbReference type="ARBA" id="ARBA00010319"/>
    </source>
</evidence>
<dbReference type="Proteomes" id="UP000887572">
    <property type="component" value="Unplaced"/>
</dbReference>
<dbReference type="PANTHER" id="PTHR28441">
    <property type="entry name" value="PROTEIN FAM91A1"/>
    <property type="match status" value="1"/>
</dbReference>
<protein>
    <submittedName>
        <fullName evidence="5">Protein FAM91A1</fullName>
    </submittedName>
</protein>
<dbReference type="InterPro" id="IPR039199">
    <property type="entry name" value="FAM91"/>
</dbReference>
<dbReference type="Pfam" id="PF14648">
    <property type="entry name" value="FAM91_C"/>
    <property type="match status" value="1"/>
</dbReference>
<feature type="domain" description="FAM91 N-terminal" evidence="2">
    <location>
        <begin position="10"/>
        <end position="136"/>
    </location>
</feature>
<dbReference type="AlphaFoldDB" id="A0A914GWN3"/>
<proteinExistence type="inferred from homology"/>
<evidence type="ECO:0000259" key="3">
    <source>
        <dbReference type="Pfam" id="PF14648"/>
    </source>
</evidence>
<evidence type="ECO:0000259" key="2">
    <source>
        <dbReference type="Pfam" id="PF14647"/>
    </source>
</evidence>
<dbReference type="PANTHER" id="PTHR28441:SF2">
    <property type="entry name" value="PROTEIN FAM91A1"/>
    <property type="match status" value="1"/>
</dbReference>
<dbReference type="InterPro" id="IPR028091">
    <property type="entry name" value="FAM91_N_dom"/>
</dbReference>
<feature type="domain" description="FAM91 C-terminal" evidence="3">
    <location>
        <begin position="436"/>
        <end position="938"/>
    </location>
</feature>
<dbReference type="Pfam" id="PF14647">
    <property type="entry name" value="FAM91_N"/>
    <property type="match status" value="2"/>
</dbReference>
<sequence>MSSDEVESAIRNNITWANLADELRIMLGSSQREYDKRILDYSIRNQLRYQDNIVRFVKRSQEEYYESLLSYSQQRMILYPYHLSDILVRELRITPFTYYTNMIVDVMQAEKSYDSIPNFTAVDVMRMLGIGKNLFLISFGKTFCFIGRNQFIDLMNQNRANRRLFRRSKSVRDILPQKPSNIAPIEPWFQLCYGCIMENDIRLLSSLEKQIIDRLLDEGSGYCGVLDKPIVQRLLSRGLVYLDVPIGSDDYVFVPTLDGFVMNRVQGDYFETLLYKIFVAIDGQTSVLELADTIGIDIGLVKNAVSVFCRLGFARKRVTGIENVLLHSSWANIADCAEGPSGVSCSGLASPAFDQQSTISNSASVNAKLADLSAALMGVRGAGDDDGTITIGEDEAVSDEEDIVAAVEHALKGQQQQQLRVASPVHQQTPGTELSNKRIAFIFDSTLTAFLMMGNLSATLKNHAVTLFEVGKLSDEALDSFIDELQNVNLFVEGEAQRYSEHAKTLLYTLQSLRVSGTEMDLIRGESLHNLDTIARLKVMQRAYKLLVSMAPINAEACCVPLASVPHIGTAAIELSSPWFRLFLYELTGNGPPAMFLPMGIRLGRLPKLFWHCRRLMITQGMHEPLILPIEGALVPTAEALISAPVFVQAYSELISDAEVVNVPFPFLDDKYDNDLDAETADEMVSVIVPVEVELFMGYNRRHSLDYLCGLASLSDAFLYIVLLKLHHRPHSPPSLVKCSSPSSSSLSSSSVYLAKTASACVEEDDGDSDAKEDTSDANISANLSNNRLLNIPQQPNNNSLNSSRQSMLNYQFNNNSSLSKDPKKICSTRTHLAKGESMDDYVLFDCVFGIPLFDEALNKTICQRIIHKQLCSADNFNYVRFTMQHIIDSTREFVARFQQHNSNGTSPSGFDDFAAAASSEHASTFSISPTCAIAFDPGPNNGRGGAGDDRKCCCWTSKCLR</sequence>
<dbReference type="InterPro" id="IPR028097">
    <property type="entry name" value="FAM91_C_dom"/>
</dbReference>
<evidence type="ECO:0000313" key="4">
    <source>
        <dbReference type="Proteomes" id="UP000887572"/>
    </source>
</evidence>
<reference evidence="5" key="1">
    <citation type="submission" date="2022-11" db="UniProtKB">
        <authorList>
            <consortium name="WormBaseParasite"/>
        </authorList>
    </citation>
    <scope>IDENTIFICATION</scope>
</reference>
<evidence type="ECO:0000313" key="5">
    <source>
        <dbReference type="WBParaSite" id="Gr19_v10_g11881.t1"/>
    </source>
</evidence>